<accession>A0A0V8M0X3</accession>
<gene>
    <name evidence="2" type="ORF">DA01_06970</name>
</gene>
<evidence type="ECO:0000259" key="1">
    <source>
        <dbReference type="Pfam" id="PF02579"/>
    </source>
</evidence>
<reference evidence="2 3" key="1">
    <citation type="journal article" date="2015" name="Sci. Rep.">
        <title>A comparative genomics and reductive dehalogenase gene transcription study of two chloroethene-respiring bacteria, Dehalococcoides mccartyi strains MB and 11a.</title>
        <authorList>
            <person name="Low A."/>
            <person name="Shen Z."/>
            <person name="Cheng D."/>
            <person name="Rogers M.J."/>
            <person name="Lee P.K."/>
            <person name="He J."/>
        </authorList>
    </citation>
    <scope>NUCLEOTIDE SEQUENCE [LARGE SCALE GENOMIC DNA]</scope>
    <source>
        <strain evidence="2 3">MB</strain>
    </source>
</reference>
<proteinExistence type="predicted"/>
<dbReference type="Pfam" id="PF02579">
    <property type="entry name" value="Nitro_FeMo-Co"/>
    <property type="match status" value="1"/>
</dbReference>
<dbReference type="EMBL" id="JGYD01000025">
    <property type="protein sequence ID" value="KSV17273.1"/>
    <property type="molecule type" value="Genomic_DNA"/>
</dbReference>
<dbReference type="InterPro" id="IPR003731">
    <property type="entry name" value="Di-Nase_FeMo-co_biosynth"/>
</dbReference>
<organism evidence="2 3">
    <name type="scientific">Dehalococcoides mccartyi</name>
    <dbReference type="NCBI Taxonomy" id="61435"/>
    <lineage>
        <taxon>Bacteria</taxon>
        <taxon>Bacillati</taxon>
        <taxon>Chloroflexota</taxon>
        <taxon>Dehalococcoidia</taxon>
        <taxon>Dehalococcoidales</taxon>
        <taxon>Dehalococcoidaceae</taxon>
        <taxon>Dehalococcoides</taxon>
    </lineage>
</organism>
<name>A0A0V8M0X3_9CHLR</name>
<evidence type="ECO:0000313" key="2">
    <source>
        <dbReference type="EMBL" id="KSV17273.1"/>
    </source>
</evidence>
<dbReference type="InterPro" id="IPR051840">
    <property type="entry name" value="NifX/NifY_domain"/>
</dbReference>
<evidence type="ECO:0000313" key="3">
    <source>
        <dbReference type="Proteomes" id="UP000053577"/>
    </source>
</evidence>
<dbReference type="InterPro" id="IPR036105">
    <property type="entry name" value="DiNase_FeMo-co_biosyn_sf"/>
</dbReference>
<dbReference type="OrthoDB" id="9763993at2"/>
<dbReference type="Gene3D" id="3.30.420.130">
    <property type="entry name" value="Dinitrogenase iron-molybdenum cofactor biosynthesis domain"/>
    <property type="match status" value="1"/>
</dbReference>
<dbReference type="PANTHER" id="PTHR33937">
    <property type="entry name" value="IRON-MOLYBDENUM PROTEIN-RELATED-RELATED"/>
    <property type="match status" value="1"/>
</dbReference>
<dbReference type="RefSeq" id="WP_058292619.1">
    <property type="nucleotide sequence ID" value="NZ_JGYD01000025.1"/>
</dbReference>
<dbReference type="Proteomes" id="UP000053577">
    <property type="component" value="Unassembled WGS sequence"/>
</dbReference>
<dbReference type="AlphaFoldDB" id="A0A0V8M0X3"/>
<dbReference type="PATRIC" id="fig|61435.5.peg.1371"/>
<dbReference type="PANTHER" id="PTHR33937:SF2">
    <property type="entry name" value="DINITROGENASE IRON-MOLYBDENUM COFACTOR BIOSYNTHESIS DOMAIN-CONTAINING PROTEIN"/>
    <property type="match status" value="1"/>
</dbReference>
<comment type="caution">
    <text evidence="2">The sequence shown here is derived from an EMBL/GenBank/DDBJ whole genome shotgun (WGS) entry which is preliminary data.</text>
</comment>
<dbReference type="SUPFAM" id="SSF53146">
    <property type="entry name" value="Nitrogenase accessory factor-like"/>
    <property type="match status" value="1"/>
</dbReference>
<protein>
    <recommendedName>
        <fullName evidence="1">Dinitrogenase iron-molybdenum cofactor biosynthesis domain-containing protein</fullName>
    </recommendedName>
</protein>
<feature type="domain" description="Dinitrogenase iron-molybdenum cofactor biosynthesis" evidence="1">
    <location>
        <begin position="19"/>
        <end position="105"/>
    </location>
</feature>
<sequence length="134" mass="14556">MSEAAVRDKVAVASYEGVLVNQHLGMAEQLFIYQRTDSGYVFAETRPTPEKGGGEERWKKLAEIIGDCQALLVNGIGETPNGILSDYGLAIYEVEGLVEYALEAIWQGKALRMPRRVARGCRRAMSGEGGMGCG</sequence>